<dbReference type="EMBL" id="AZBU02000013">
    <property type="protein sequence ID" value="TKR58345.1"/>
    <property type="molecule type" value="Genomic_DNA"/>
</dbReference>
<organism evidence="2 3">
    <name type="scientific">Steinernema carpocapsae</name>
    <name type="common">Entomopathogenic nematode</name>
    <dbReference type="NCBI Taxonomy" id="34508"/>
    <lineage>
        <taxon>Eukaryota</taxon>
        <taxon>Metazoa</taxon>
        <taxon>Ecdysozoa</taxon>
        <taxon>Nematoda</taxon>
        <taxon>Chromadorea</taxon>
        <taxon>Rhabditida</taxon>
        <taxon>Tylenchina</taxon>
        <taxon>Panagrolaimomorpha</taxon>
        <taxon>Strongyloidoidea</taxon>
        <taxon>Steinernematidae</taxon>
        <taxon>Steinernema</taxon>
    </lineage>
</organism>
<gene>
    <name evidence="2" type="ORF">L596_029800</name>
</gene>
<sequence length="68" mass="7875">MLCKPRLEGHFGQYQSPQRSSDQSPLLCCKRNDMTWKNDQNGGRKRKCKESTCERRRGKGQLKIATCT</sequence>
<accession>A0A4V5ZX45</accession>
<proteinExistence type="predicted"/>
<evidence type="ECO:0000256" key="1">
    <source>
        <dbReference type="SAM" id="MobiDB-lite"/>
    </source>
</evidence>
<keyword evidence="3" id="KW-1185">Reference proteome</keyword>
<reference evidence="2 3" key="2">
    <citation type="journal article" date="2019" name="G3 (Bethesda)">
        <title>Hybrid Assembly of the Genome of the Entomopathogenic Nematode Steinernema carpocapsae Identifies the X-Chromosome.</title>
        <authorList>
            <person name="Serra L."/>
            <person name="Macchietto M."/>
            <person name="Macias-Munoz A."/>
            <person name="McGill C.J."/>
            <person name="Rodriguez I.M."/>
            <person name="Rodriguez B."/>
            <person name="Murad R."/>
            <person name="Mortazavi A."/>
        </authorList>
    </citation>
    <scope>NUCLEOTIDE SEQUENCE [LARGE SCALE GENOMIC DNA]</scope>
    <source>
        <strain evidence="2 3">ALL</strain>
    </source>
</reference>
<reference evidence="2 3" key="1">
    <citation type="journal article" date="2015" name="Genome Biol.">
        <title>Comparative genomics of Steinernema reveals deeply conserved gene regulatory networks.</title>
        <authorList>
            <person name="Dillman A.R."/>
            <person name="Macchietto M."/>
            <person name="Porter C.F."/>
            <person name="Rogers A."/>
            <person name="Williams B."/>
            <person name="Antoshechkin I."/>
            <person name="Lee M.M."/>
            <person name="Goodwin Z."/>
            <person name="Lu X."/>
            <person name="Lewis E.E."/>
            <person name="Goodrich-Blair H."/>
            <person name="Stock S.P."/>
            <person name="Adams B.J."/>
            <person name="Sternberg P.W."/>
            <person name="Mortazavi A."/>
        </authorList>
    </citation>
    <scope>NUCLEOTIDE SEQUENCE [LARGE SCALE GENOMIC DNA]</scope>
    <source>
        <strain evidence="2 3">ALL</strain>
    </source>
</reference>
<evidence type="ECO:0000313" key="2">
    <source>
        <dbReference type="EMBL" id="TKR58345.1"/>
    </source>
</evidence>
<feature type="compositionally biased region" description="Polar residues" evidence="1">
    <location>
        <begin position="13"/>
        <end position="24"/>
    </location>
</feature>
<evidence type="ECO:0000313" key="3">
    <source>
        <dbReference type="Proteomes" id="UP000298663"/>
    </source>
</evidence>
<dbReference type="Proteomes" id="UP000298663">
    <property type="component" value="Unassembled WGS sequence"/>
</dbReference>
<feature type="region of interest" description="Disordered" evidence="1">
    <location>
        <begin position="1"/>
        <end position="25"/>
    </location>
</feature>
<name>A0A4V5ZX45_STECR</name>
<dbReference type="AlphaFoldDB" id="A0A4V5ZX45"/>
<comment type="caution">
    <text evidence="2">The sequence shown here is derived from an EMBL/GenBank/DDBJ whole genome shotgun (WGS) entry which is preliminary data.</text>
</comment>
<protein>
    <submittedName>
        <fullName evidence="2">Uncharacterized protein</fullName>
    </submittedName>
</protein>